<keyword evidence="2" id="KW-0812">Transmembrane</keyword>
<evidence type="ECO:0000256" key="1">
    <source>
        <dbReference type="ARBA" id="ARBA00001946"/>
    </source>
</evidence>
<dbReference type="InterPro" id="IPR035919">
    <property type="entry name" value="EAL_sf"/>
</dbReference>
<dbReference type="InterPro" id="IPR001633">
    <property type="entry name" value="EAL_dom"/>
</dbReference>
<dbReference type="SMART" id="SM00091">
    <property type="entry name" value="PAS"/>
    <property type="match status" value="2"/>
</dbReference>
<feature type="domain" description="PAC" evidence="4">
    <location>
        <begin position="297"/>
        <end position="351"/>
    </location>
</feature>
<evidence type="ECO:0000259" key="5">
    <source>
        <dbReference type="PROSITE" id="PS50883"/>
    </source>
</evidence>
<dbReference type="AlphaFoldDB" id="A0AA41W4Y7"/>
<dbReference type="RefSeq" id="WP_251260430.1">
    <property type="nucleotide sequence ID" value="NZ_JAMQGP010000002.1"/>
</dbReference>
<feature type="domain" description="EAL" evidence="5">
    <location>
        <begin position="653"/>
        <end position="908"/>
    </location>
</feature>
<sequence length="912" mass="104508">MPVNHEMTNVSWLSYKEWIVIVFGCLLCAGIYFSTNLSMDTMVRASNLVEATAKVHKEVTKANLLMEAANRTNQSSGEAVSSLLQAKNYLEAMLNGGSAWGVHLPQIEKESIRTDIRTSYITLESMLSIVQYYDSSNQSANWDYPQFSMLSNKLSQQLEQLEVSLSTQIKEQINAYYDRQLGLIAIVLLTTAICVVVIRRYTLQQMIHRSHLEETEATSRLSAKQLQHVIDGGELGYYDWDYTNGNYQINQRWAAFLGLPASQLNLTIEDVMGRIHPDDYGLVQQLINRCIESRDAYSLEYRMRHQDGNWIWCEGTGKVVEHNPLNHSVLRICGTLRDVSRRKLAEQEYRENERRFRQLIESLPSVAVQGYNRNREVIYWNDASTKIYGYGKNEALGQRLEDLIIPDEMRLRVIEAHKKWIHLGDEIPASEIQLRHKNGHLVPVFSSHVMLREDTDSPEMFCVDVDLTAQHRAATELKRMATLDLLTNLPNRRFLEEELKRRISEAKRFDHQLAVLFIDLDLFKEINDTMGHNAGDSLLEQVAERLRIHLRQYDTLSRFGGDEFIVVLPNLHDRESIESVSDKLMSEFERTFRLFEQEVYVTASIGISVYPDDGDTGNELLKNADAAMYQAKDSGRNRYRFFAQSMNEQLKRQREIATCLRQSLEHDEFALVYQPQINLNTEEIVSCEALLRWTPTSPDSWTSPGEFIPVAERSDLIIRIGQWVIKAACRQVAKWRSLGIKDLRIDINVSGKQVHHSHFFEGLTQTLSDHGLTPRDIGIELTENVLISADSDMLGKIMLFRNAGMEISIDDFGTGYSSLSYLKLFPVQNLKIDRSFVVEAPHNPKDQAIMEAIVNVGHRLDMKIVVEGIETIEQAEYSRSLGCDLAQGYLFYKPMPAGELYKLIKPTVQIES</sequence>
<dbReference type="SMART" id="SM00267">
    <property type="entry name" value="GGDEF"/>
    <property type="match status" value="1"/>
</dbReference>
<dbReference type="InterPro" id="IPR000160">
    <property type="entry name" value="GGDEF_dom"/>
</dbReference>
<dbReference type="CDD" id="cd01949">
    <property type="entry name" value="GGDEF"/>
    <property type="match status" value="1"/>
</dbReference>
<dbReference type="Pfam" id="PF08447">
    <property type="entry name" value="PAS_3"/>
    <property type="match status" value="2"/>
</dbReference>
<dbReference type="Pfam" id="PF00563">
    <property type="entry name" value="EAL"/>
    <property type="match status" value="1"/>
</dbReference>
<dbReference type="InterPro" id="IPR000014">
    <property type="entry name" value="PAS"/>
</dbReference>
<dbReference type="SUPFAM" id="SSF55073">
    <property type="entry name" value="Nucleotide cyclase"/>
    <property type="match status" value="1"/>
</dbReference>
<dbReference type="InterPro" id="IPR052155">
    <property type="entry name" value="Biofilm_reg_signaling"/>
</dbReference>
<dbReference type="InterPro" id="IPR043128">
    <property type="entry name" value="Rev_trsase/Diguanyl_cyclase"/>
</dbReference>
<organism evidence="7 8">
    <name type="scientific">Echinimonas agarilytica</name>
    <dbReference type="NCBI Taxonomy" id="1215918"/>
    <lineage>
        <taxon>Bacteria</taxon>
        <taxon>Pseudomonadati</taxon>
        <taxon>Pseudomonadota</taxon>
        <taxon>Gammaproteobacteria</taxon>
        <taxon>Alteromonadales</taxon>
        <taxon>Echinimonadaceae</taxon>
        <taxon>Echinimonas</taxon>
    </lineage>
</organism>
<dbReference type="PANTHER" id="PTHR44757:SF2">
    <property type="entry name" value="BIOFILM ARCHITECTURE MAINTENANCE PROTEIN MBAA"/>
    <property type="match status" value="1"/>
</dbReference>
<evidence type="ECO:0000313" key="7">
    <source>
        <dbReference type="EMBL" id="MCM2679062.1"/>
    </source>
</evidence>
<dbReference type="GO" id="GO:0003824">
    <property type="term" value="F:catalytic activity"/>
    <property type="evidence" value="ECO:0007669"/>
    <property type="project" value="UniProtKB-ARBA"/>
</dbReference>
<feature type="transmembrane region" description="Helical" evidence="2">
    <location>
        <begin position="181"/>
        <end position="201"/>
    </location>
</feature>
<name>A0AA41W4Y7_9GAMM</name>
<dbReference type="SMART" id="SM00086">
    <property type="entry name" value="PAC"/>
    <property type="match status" value="2"/>
</dbReference>
<dbReference type="CDD" id="cd00130">
    <property type="entry name" value="PAS"/>
    <property type="match status" value="2"/>
</dbReference>
<feature type="domain" description="GGDEF" evidence="6">
    <location>
        <begin position="511"/>
        <end position="644"/>
    </location>
</feature>
<evidence type="ECO:0000259" key="3">
    <source>
        <dbReference type="PROSITE" id="PS50112"/>
    </source>
</evidence>
<feature type="domain" description="PAS" evidence="3">
    <location>
        <begin position="352"/>
        <end position="408"/>
    </location>
</feature>
<comment type="cofactor">
    <cofactor evidence="1">
        <name>Mg(2+)</name>
        <dbReference type="ChEBI" id="CHEBI:18420"/>
    </cofactor>
</comment>
<dbReference type="InterPro" id="IPR013655">
    <property type="entry name" value="PAS_fold_3"/>
</dbReference>
<evidence type="ECO:0000259" key="4">
    <source>
        <dbReference type="PROSITE" id="PS50113"/>
    </source>
</evidence>
<dbReference type="PROSITE" id="PS50887">
    <property type="entry name" value="GGDEF"/>
    <property type="match status" value="1"/>
</dbReference>
<dbReference type="Gene3D" id="3.30.450.20">
    <property type="entry name" value="PAS domain"/>
    <property type="match status" value="2"/>
</dbReference>
<gene>
    <name evidence="7" type="ORF">NAF29_05135</name>
</gene>
<accession>A0AA41W4Y7</accession>
<dbReference type="InterPro" id="IPR000700">
    <property type="entry name" value="PAS-assoc_C"/>
</dbReference>
<dbReference type="SUPFAM" id="SSF141868">
    <property type="entry name" value="EAL domain-like"/>
    <property type="match status" value="1"/>
</dbReference>
<dbReference type="EMBL" id="JAMQGP010000002">
    <property type="protein sequence ID" value="MCM2679062.1"/>
    <property type="molecule type" value="Genomic_DNA"/>
</dbReference>
<comment type="caution">
    <text evidence="7">The sequence shown here is derived from an EMBL/GenBank/DDBJ whole genome shotgun (WGS) entry which is preliminary data.</text>
</comment>
<feature type="transmembrane region" description="Helical" evidence="2">
    <location>
        <begin position="18"/>
        <end position="35"/>
    </location>
</feature>
<dbReference type="Pfam" id="PF00990">
    <property type="entry name" value="GGDEF"/>
    <property type="match status" value="1"/>
</dbReference>
<dbReference type="NCBIfam" id="TIGR00229">
    <property type="entry name" value="sensory_box"/>
    <property type="match status" value="2"/>
</dbReference>
<keyword evidence="2" id="KW-0472">Membrane</keyword>
<evidence type="ECO:0000313" key="8">
    <source>
        <dbReference type="Proteomes" id="UP001165393"/>
    </source>
</evidence>
<dbReference type="FunFam" id="3.30.70.270:FF:000001">
    <property type="entry name" value="Diguanylate cyclase domain protein"/>
    <property type="match status" value="1"/>
</dbReference>
<evidence type="ECO:0000259" key="6">
    <source>
        <dbReference type="PROSITE" id="PS50887"/>
    </source>
</evidence>
<protein>
    <submittedName>
        <fullName evidence="7">EAL domain-containing protein</fullName>
    </submittedName>
</protein>
<evidence type="ECO:0000256" key="2">
    <source>
        <dbReference type="SAM" id="Phobius"/>
    </source>
</evidence>
<dbReference type="InterPro" id="IPR035965">
    <property type="entry name" value="PAS-like_dom_sf"/>
</dbReference>
<dbReference type="Proteomes" id="UP001165393">
    <property type="component" value="Unassembled WGS sequence"/>
</dbReference>
<dbReference type="InterPro" id="IPR029787">
    <property type="entry name" value="Nucleotide_cyclase"/>
</dbReference>
<keyword evidence="2" id="KW-1133">Transmembrane helix</keyword>
<proteinExistence type="predicted"/>
<dbReference type="InterPro" id="IPR001610">
    <property type="entry name" value="PAC"/>
</dbReference>
<dbReference type="Gene3D" id="3.30.70.270">
    <property type="match status" value="1"/>
</dbReference>
<dbReference type="PROSITE" id="PS50883">
    <property type="entry name" value="EAL"/>
    <property type="match status" value="1"/>
</dbReference>
<dbReference type="PROSITE" id="PS50112">
    <property type="entry name" value="PAS"/>
    <property type="match status" value="1"/>
</dbReference>
<keyword evidence="8" id="KW-1185">Reference proteome</keyword>
<dbReference type="PROSITE" id="PS50113">
    <property type="entry name" value="PAC"/>
    <property type="match status" value="1"/>
</dbReference>
<reference evidence="7 8" key="1">
    <citation type="journal article" date="2013" name="Antonie Van Leeuwenhoek">
        <title>Echinimonas agarilytica gen. nov., sp. nov., a new gammaproteobacterium isolated from the sea urchin Strongylocentrotus intermedius.</title>
        <authorList>
            <person name="Nedashkovskaya O.I."/>
            <person name="Stenkova A.M."/>
            <person name="Zhukova N.V."/>
            <person name="Van Trappen S."/>
            <person name="Lee J.S."/>
            <person name="Kim S.B."/>
        </authorList>
    </citation>
    <scope>NUCLEOTIDE SEQUENCE [LARGE SCALE GENOMIC DNA]</scope>
    <source>
        <strain evidence="7 8">KMM 6351</strain>
    </source>
</reference>
<dbReference type="NCBIfam" id="TIGR00254">
    <property type="entry name" value="GGDEF"/>
    <property type="match status" value="1"/>
</dbReference>
<dbReference type="CDD" id="cd01948">
    <property type="entry name" value="EAL"/>
    <property type="match status" value="1"/>
</dbReference>
<dbReference type="SMART" id="SM00052">
    <property type="entry name" value="EAL"/>
    <property type="match status" value="1"/>
</dbReference>
<dbReference type="SUPFAM" id="SSF55785">
    <property type="entry name" value="PYP-like sensor domain (PAS domain)"/>
    <property type="match status" value="2"/>
</dbReference>
<dbReference type="Gene3D" id="3.20.20.450">
    <property type="entry name" value="EAL domain"/>
    <property type="match status" value="1"/>
</dbReference>
<dbReference type="PANTHER" id="PTHR44757">
    <property type="entry name" value="DIGUANYLATE CYCLASE DGCP"/>
    <property type="match status" value="1"/>
</dbReference>